<organism evidence="1 2">
    <name type="scientific">Escherichia phage A5-4</name>
    <dbReference type="NCBI Taxonomy" id="2996162"/>
    <lineage>
        <taxon>Viruses</taxon>
        <taxon>Duplodnaviria</taxon>
        <taxon>Heunggongvirae</taxon>
        <taxon>Uroviricota</taxon>
        <taxon>Caudoviricetes</taxon>
        <taxon>Vequintavirinae</taxon>
    </lineage>
</organism>
<dbReference type="Proteomes" id="UP001236076">
    <property type="component" value="Segment"/>
</dbReference>
<sequence length="89" mass="10383">MEKKRRAGMLDNQFFCPFKFHAEYNRGEFEMKATNLASIQEVIYGDGHVEYIFWDESDLAMPAGFTLEDAKTSFRTYCTDYLGCQEVDL</sequence>
<evidence type="ECO:0000313" key="2">
    <source>
        <dbReference type="Proteomes" id="UP001236076"/>
    </source>
</evidence>
<reference evidence="1 2" key="1">
    <citation type="submission" date="2022-10" db="EMBL/GenBank/DDBJ databases">
        <authorList>
            <person name="Cortes-Martin A."/>
            <person name="Buttimer C.T.H."/>
            <person name="Hill C."/>
        </authorList>
    </citation>
    <scope>NUCLEOTIDE SEQUENCE [LARGE SCALE GENOMIC DNA]</scope>
</reference>
<keyword evidence="2" id="KW-1185">Reference proteome</keyword>
<evidence type="ECO:0000313" key="1">
    <source>
        <dbReference type="EMBL" id="UZZ64356.1"/>
    </source>
</evidence>
<proteinExistence type="predicted"/>
<protein>
    <submittedName>
        <fullName evidence="1">Uncharacterized protein</fullName>
    </submittedName>
</protein>
<gene>
    <name evidence="1" type="ORF">A54_116</name>
</gene>
<dbReference type="EMBL" id="OP744025">
    <property type="protein sequence ID" value="UZZ64356.1"/>
    <property type="molecule type" value="Genomic_DNA"/>
</dbReference>
<name>A0A9Y1GSE8_9CAUD</name>
<accession>A0A9Y1GSE8</accession>